<comment type="caution">
    <text evidence="1">The sequence shown here is derived from an EMBL/GenBank/DDBJ whole genome shotgun (WGS) entry which is preliminary data.</text>
</comment>
<organism evidence="1">
    <name type="scientific">Ophidiomyces ophidiicola</name>
    <dbReference type="NCBI Taxonomy" id="1387563"/>
    <lineage>
        <taxon>Eukaryota</taxon>
        <taxon>Fungi</taxon>
        <taxon>Dikarya</taxon>
        <taxon>Ascomycota</taxon>
        <taxon>Pezizomycotina</taxon>
        <taxon>Eurotiomycetes</taxon>
        <taxon>Eurotiomycetidae</taxon>
        <taxon>Onygenales</taxon>
        <taxon>Onygenaceae</taxon>
        <taxon>Ophidiomyces</taxon>
    </lineage>
</organism>
<sequence>MTLDSALLTYRPTESLVLPTDRKFFPFKIPNSHHQLRHYISTADPDKIHVAVGRIIFTIHISTRKREVVTILPFEPKCLTAGLGWIVVGGSENGDCAFIKLAVSGAVLSPRTRANNIDIDIDSPLPLYIDPVTRRRASSNHEIIIHGFGGSIVNSVTVHRLPPRCDRFSYEDIAVASNNDRSVSIYSLSKKENLKTIHHTVCMNYALISPDSKVLAAVGDSNQVWFYRIMPVTSARSRDFPGEGLLYDWEWPLIKRIDFNSVSETENQCCFTIAFSPCSSLCAVGSQGGTITIFDLNRIRDGDADEQGEVAVKEKQNDGDDVICVFRSSRSYLDVGAVRCMTFSPRPWDLLVWVEDHGRVGIADIRQAFSRRQIVKLDIEEKDLEHVRTHRLDKMPDGEPSGSEDEDDSLDHLTYEPESHPTSHRRRLNGDQDLNSIREELLAQDLTARERQIIDFLNAARWASSIEEGRQRTPRHVSPLQLSGGSRASPFSTSPPENSQPAEDRNSGRPRTLEPRRRSSVVLSHQNQSLSSSPAPSGLGLMPHPTVALRWTTSPSQLPPGDSPFQAASGNAGESSASAMDEEGTIFRSPSGERLAEIAFGTRIIFDRPRRTSNNSSGHRQRSLRSRSIPRRAERDPAATEAQARQDLRSNLATERLRLQRRAAIEESQRLSQWDYQYRRHADYSRRTPPRLRTELSGATDRAEIGVGTAGVGWGADGRTL</sequence>
<name>A0ACB8UTE5_9EURO</name>
<protein>
    <submittedName>
        <fullName evidence="1">Uncharacterized protein</fullName>
    </submittedName>
</protein>
<evidence type="ECO:0000313" key="1">
    <source>
        <dbReference type="EMBL" id="KAI2384243.1"/>
    </source>
</evidence>
<gene>
    <name evidence="1" type="ORF">LOY88_004769</name>
</gene>
<dbReference type="EMBL" id="JALBCA010000076">
    <property type="protein sequence ID" value="KAI2384243.1"/>
    <property type="molecule type" value="Genomic_DNA"/>
</dbReference>
<proteinExistence type="predicted"/>
<reference evidence="1" key="1">
    <citation type="journal article" date="2022" name="bioRxiv">
        <title>Population genetic analysis of Ophidiomyces ophidiicola, the causative agent of snake fungal disease, indicates recent introductions to the USA.</title>
        <authorList>
            <person name="Ladner J.T."/>
            <person name="Palmer J.M."/>
            <person name="Ettinger C.L."/>
            <person name="Stajich J.E."/>
            <person name="Farrell T.M."/>
            <person name="Glorioso B.M."/>
            <person name="Lawson B."/>
            <person name="Price S.J."/>
            <person name="Stengle A.G."/>
            <person name="Grear D.A."/>
            <person name="Lorch J.M."/>
        </authorList>
    </citation>
    <scope>NUCLEOTIDE SEQUENCE</scope>
    <source>
        <strain evidence="1">NWHC 24266-5</strain>
    </source>
</reference>
<accession>A0ACB8UTE5</accession>